<accession>A0A1M6BYC1</accession>
<dbReference type="InterPro" id="IPR036514">
    <property type="entry name" value="SGNH_hydro_sf"/>
</dbReference>
<dbReference type="GO" id="GO:0016788">
    <property type="term" value="F:hydrolase activity, acting on ester bonds"/>
    <property type="evidence" value="ECO:0007669"/>
    <property type="project" value="UniProtKB-ARBA"/>
</dbReference>
<keyword evidence="2" id="KW-1185">Reference proteome</keyword>
<reference evidence="2" key="1">
    <citation type="submission" date="2016-11" db="EMBL/GenBank/DDBJ databases">
        <authorList>
            <person name="Varghese N."/>
            <person name="Submissions S."/>
        </authorList>
    </citation>
    <scope>NUCLEOTIDE SEQUENCE [LARGE SCALE GENOMIC DNA]</scope>
    <source>
        <strain evidence="2">DSM 26349</strain>
    </source>
</reference>
<name>A0A1M6BYC1_9FLAO</name>
<evidence type="ECO:0000313" key="1">
    <source>
        <dbReference type="EMBL" id="SHI53776.1"/>
    </source>
</evidence>
<dbReference type="OrthoDB" id="9761723at2"/>
<evidence type="ECO:0008006" key="3">
    <source>
        <dbReference type="Google" id="ProtNLM"/>
    </source>
</evidence>
<protein>
    <recommendedName>
        <fullName evidence="3">SGNH/GDSL hydrolase family protein</fullName>
    </recommendedName>
</protein>
<dbReference type="Proteomes" id="UP000184172">
    <property type="component" value="Unassembled WGS sequence"/>
</dbReference>
<proteinExistence type="predicted"/>
<gene>
    <name evidence="1" type="ORF">SAMN04487908_10387</name>
</gene>
<dbReference type="STRING" id="797419.SAMN05216556_10387"/>
<evidence type="ECO:0000313" key="2">
    <source>
        <dbReference type="Proteomes" id="UP000184172"/>
    </source>
</evidence>
<dbReference type="EMBL" id="FQYV01000003">
    <property type="protein sequence ID" value="SHI53776.1"/>
    <property type="molecule type" value="Genomic_DNA"/>
</dbReference>
<dbReference type="RefSeq" id="WP_143036825.1">
    <property type="nucleotide sequence ID" value="NZ_FNNS01000003.1"/>
</dbReference>
<organism evidence="1 2">
    <name type="scientific">Aequorivita viscosa</name>
    <dbReference type="NCBI Taxonomy" id="797419"/>
    <lineage>
        <taxon>Bacteria</taxon>
        <taxon>Pseudomonadati</taxon>
        <taxon>Bacteroidota</taxon>
        <taxon>Flavobacteriia</taxon>
        <taxon>Flavobacteriales</taxon>
        <taxon>Flavobacteriaceae</taxon>
        <taxon>Aequorivita</taxon>
    </lineage>
</organism>
<dbReference type="Gene3D" id="3.40.50.1110">
    <property type="entry name" value="SGNH hydrolase"/>
    <property type="match status" value="1"/>
</dbReference>
<dbReference type="AlphaFoldDB" id="A0A1M6BYC1"/>
<sequence>MMKKRIISIVVLLAFLTAGFIYLNKVFSSVHYYVNTTEDFKALAKKTNIDVIVYGSSHAYTAYNPLIINDVCETISYNLGSDGLKMPITDIVLEESLKYTKPKLIILEIYPPTLTPIKTDADKGYHLRAMDFVSNFSINKLKKTVRVFDKNEYFGVYFPLIRNHTSWNEQDFLNLSRRRYINSKENFYYGGFLGARNILKEEDKEKYKDFKNATKKFEPSRKFIDKQNKADIESFVSLAKNAGAKILVVSSPDPRATTEFNYSFFDELGEYCKSLNIDFLNLNEYYEEMDLKIEDFKDKSHLNTFGSIKATQLLAQYVKENYELPKRSDEDIWKQEMREYEYFEYDYYEFQKKSFRAAINAYLSKDVFVNDVSVIRNSKTELRFNINLDKDKTNLNTLNNYILGVHIYPDKEDISSLSNASKLKKNEYDQTNIRLKSQENSIVFNMETEIRRINKIELFLFDKDGYDGVIGDRIVINDITFKIQKDE</sequence>
<dbReference type="SUPFAM" id="SSF52266">
    <property type="entry name" value="SGNH hydrolase"/>
    <property type="match status" value="1"/>
</dbReference>